<dbReference type="PANTHER" id="PTHR23294">
    <property type="entry name" value="ET TRANSLATION PRODUCT-RELATED"/>
    <property type="match status" value="1"/>
</dbReference>
<feature type="transmembrane region" description="Helical" evidence="6">
    <location>
        <begin position="138"/>
        <end position="159"/>
    </location>
</feature>
<comment type="subcellular location">
    <subcellularLocation>
        <location evidence="1">Membrane</location>
        <topology evidence="1">Multi-pass membrane protein</topology>
    </subcellularLocation>
</comment>
<evidence type="ECO:0000256" key="5">
    <source>
        <dbReference type="ARBA" id="ARBA00023136"/>
    </source>
</evidence>
<keyword evidence="8" id="KW-1185">Reference proteome</keyword>
<organism evidence="7 8">
    <name type="scientific">Caenorhabditis auriculariae</name>
    <dbReference type="NCBI Taxonomy" id="2777116"/>
    <lineage>
        <taxon>Eukaryota</taxon>
        <taxon>Metazoa</taxon>
        <taxon>Ecdysozoa</taxon>
        <taxon>Nematoda</taxon>
        <taxon>Chromadorea</taxon>
        <taxon>Rhabditida</taxon>
        <taxon>Rhabditina</taxon>
        <taxon>Rhabditomorpha</taxon>
        <taxon>Rhabditoidea</taxon>
        <taxon>Rhabditidae</taxon>
        <taxon>Peloderinae</taxon>
        <taxon>Caenorhabditis</taxon>
    </lineage>
</organism>
<evidence type="ECO:0000256" key="1">
    <source>
        <dbReference type="ARBA" id="ARBA00004141"/>
    </source>
</evidence>
<dbReference type="EMBL" id="CAJGYM010000016">
    <property type="protein sequence ID" value="CAD6190613.1"/>
    <property type="molecule type" value="Genomic_DNA"/>
</dbReference>
<dbReference type="SUPFAM" id="SSF103473">
    <property type="entry name" value="MFS general substrate transporter"/>
    <property type="match status" value="1"/>
</dbReference>
<name>A0A8S1H634_9PELO</name>
<dbReference type="InterPro" id="IPR036259">
    <property type="entry name" value="MFS_trans_sf"/>
</dbReference>
<feature type="transmembrane region" description="Helical" evidence="6">
    <location>
        <begin position="102"/>
        <end position="126"/>
    </location>
</feature>
<feature type="transmembrane region" description="Helical" evidence="6">
    <location>
        <begin position="50"/>
        <end position="72"/>
    </location>
</feature>
<gene>
    <name evidence="7" type="ORF">CAUJ_LOCUS6532</name>
</gene>
<dbReference type="Proteomes" id="UP000835052">
    <property type="component" value="Unassembled WGS sequence"/>
</dbReference>
<evidence type="ECO:0000313" key="8">
    <source>
        <dbReference type="Proteomes" id="UP000835052"/>
    </source>
</evidence>
<dbReference type="Gene3D" id="1.20.1250.20">
    <property type="entry name" value="MFS general substrate transporter like domains"/>
    <property type="match status" value="1"/>
</dbReference>
<dbReference type="Pfam" id="PF05978">
    <property type="entry name" value="UNC-93"/>
    <property type="match status" value="1"/>
</dbReference>
<evidence type="ECO:0000256" key="3">
    <source>
        <dbReference type="ARBA" id="ARBA00022692"/>
    </source>
</evidence>
<feature type="transmembrane region" description="Helical" evidence="6">
    <location>
        <begin position="352"/>
        <end position="370"/>
    </location>
</feature>
<evidence type="ECO:0000256" key="6">
    <source>
        <dbReference type="SAM" id="Phobius"/>
    </source>
</evidence>
<dbReference type="GO" id="GO:0016020">
    <property type="term" value="C:membrane"/>
    <property type="evidence" value="ECO:0007669"/>
    <property type="project" value="UniProtKB-SubCell"/>
</dbReference>
<feature type="transmembrane region" description="Helical" evidence="6">
    <location>
        <begin position="171"/>
        <end position="190"/>
    </location>
</feature>
<feature type="transmembrane region" description="Helical" evidence="6">
    <location>
        <begin position="286"/>
        <end position="307"/>
    </location>
</feature>
<comment type="similarity">
    <text evidence="2">Belongs to the unc-93 family.</text>
</comment>
<comment type="caution">
    <text evidence="7">The sequence shown here is derived from an EMBL/GenBank/DDBJ whole genome shotgun (WGS) entry which is preliminary data.</text>
</comment>
<protein>
    <recommendedName>
        <fullName evidence="9">UNC93-like protein MFSD11</fullName>
    </recommendedName>
</protein>
<dbReference type="AlphaFoldDB" id="A0A8S1H634"/>
<proteinExistence type="inferred from homology"/>
<accession>A0A8S1H634</accession>
<dbReference type="InterPro" id="IPR051617">
    <property type="entry name" value="UNC-93-like_regulator"/>
</dbReference>
<dbReference type="OrthoDB" id="196103at2759"/>
<reference evidence="7" key="1">
    <citation type="submission" date="2020-10" db="EMBL/GenBank/DDBJ databases">
        <authorList>
            <person name="Kikuchi T."/>
        </authorList>
    </citation>
    <scope>NUCLEOTIDE SEQUENCE</scope>
    <source>
        <strain evidence="7">NKZ352</strain>
    </source>
</reference>
<evidence type="ECO:0000313" key="7">
    <source>
        <dbReference type="EMBL" id="CAD6190613.1"/>
    </source>
</evidence>
<keyword evidence="4 6" id="KW-1133">Transmembrane helix</keyword>
<evidence type="ECO:0000256" key="4">
    <source>
        <dbReference type="ARBA" id="ARBA00022989"/>
    </source>
</evidence>
<dbReference type="PANTHER" id="PTHR23294:SF20">
    <property type="entry name" value="UNC93-LIKE PROTEIN MFSD11"/>
    <property type="match status" value="1"/>
</dbReference>
<feature type="transmembrane region" description="Helical" evidence="6">
    <location>
        <begin position="417"/>
        <end position="436"/>
    </location>
</feature>
<dbReference type="InterPro" id="IPR010291">
    <property type="entry name" value="Ion_channel_UNC-93"/>
</dbReference>
<feature type="transmembrane region" description="Helical" evidence="6">
    <location>
        <begin position="79"/>
        <end position="96"/>
    </location>
</feature>
<evidence type="ECO:0000256" key="2">
    <source>
        <dbReference type="ARBA" id="ARBA00009172"/>
    </source>
</evidence>
<evidence type="ECO:0008006" key="9">
    <source>
        <dbReference type="Google" id="ProtNLM"/>
    </source>
</evidence>
<keyword evidence="5 6" id="KW-0472">Membrane</keyword>
<feature type="transmembrane region" description="Helical" evidence="6">
    <location>
        <begin position="319"/>
        <end position="340"/>
    </location>
</feature>
<keyword evidence="3 6" id="KW-0812">Transmembrane</keyword>
<sequence length="449" mass="49362">MRKDFAVIVQLGLAFAFIFSAFNSQGLIEISVLRGISKAAPESGITEKSGYYSLSIIYFVFTISNLFVPPIVQALGSKWSQVTGALCYLVFMLAFLRLNALLLYAGSALLGFGAALLWTGNGMFLVQFSRNGKLARNCGVMWAMIQSSLIIGAIFLIFVLRTGDLNSVYQLIYTAFAVISSVGILVLACLPSYPPVYELEEVTSGSQENLIEAAENREDDVFIRRQTSSLLNDFREEKRSDYFFTADMLVLSITFMYTGIEMTFYTGVFTACISATTALSGYSDLIIPYSALAIGSGQIIGGMLTGTITKTHSISKSQFVIFGMIAHIVSFFLCFISIPFDSPLHKSNSMTYIEPSLAVILLTGFLLGLADAFWQTQVYAVIGLVYGDHSASAFALFKFFQSFAACVSFYYGSLLFLHWQLLILVVTCFCASLAFVQIDLKTRSIVNNE</sequence>
<feature type="transmembrane region" description="Helical" evidence="6">
    <location>
        <begin position="242"/>
        <end position="260"/>
    </location>
</feature>